<dbReference type="InterPro" id="IPR036390">
    <property type="entry name" value="WH_DNA-bd_sf"/>
</dbReference>
<gene>
    <name evidence="9" type="primary">ruvB</name>
    <name evidence="11" type="ORF">A2365_00155</name>
</gene>
<keyword evidence="8 9" id="KW-0234">DNA repair</keyword>
<comment type="domain">
    <text evidence="9">Has 3 domains, the large (RuvB-L) and small ATPase (RuvB-S) domains and the C-terminal head (RuvB-H) domain. The head domain binds DNA, while the ATPase domains jointly bind ATP, ADP or are empty depending on the state of the subunit in the translocation cycle. During a single DNA translocation step the structure of each domain remains the same, but their relative positions change.</text>
</comment>
<comment type="subunit">
    <text evidence="9">Homohexamer. Forms an RuvA(8)-RuvB(12)-Holliday junction (HJ) complex. HJ DNA is sandwiched between 2 RuvA tetramers; dsDNA enters through RuvA and exits via RuvB. An RuvB hexamer assembles on each DNA strand where it exits the tetramer. Each RuvB hexamer is contacted by two RuvA subunits (via domain III) on 2 adjacent RuvB subunits; this complex drives branch migration. In the full resolvosome a probable DNA-RuvA(4)-RuvB(12)-RuvC(2) complex forms which resolves the HJ.</text>
</comment>
<feature type="binding site" evidence="9">
    <location>
        <position position="306"/>
    </location>
    <ligand>
        <name>DNA</name>
        <dbReference type="ChEBI" id="CHEBI:16991"/>
    </ligand>
</feature>
<dbReference type="InterPro" id="IPR003593">
    <property type="entry name" value="AAA+_ATPase"/>
</dbReference>
<dbReference type="PANTHER" id="PTHR42848:SF1">
    <property type="entry name" value="HOLLIDAY JUNCTION BRANCH MIGRATION COMPLEX SUBUNIT RUVB"/>
    <property type="match status" value="1"/>
</dbReference>
<keyword evidence="7 9" id="KW-0233">DNA recombination</keyword>
<comment type="similarity">
    <text evidence="9">Belongs to the RuvB family.</text>
</comment>
<evidence type="ECO:0000313" key="11">
    <source>
        <dbReference type="EMBL" id="OGZ27334.1"/>
    </source>
</evidence>
<dbReference type="Pfam" id="PF05496">
    <property type="entry name" value="RuvB_N"/>
    <property type="match status" value="1"/>
</dbReference>
<dbReference type="SUPFAM" id="SSF46785">
    <property type="entry name" value="Winged helix' DNA-binding domain"/>
    <property type="match status" value="1"/>
</dbReference>
<comment type="caution">
    <text evidence="11">The sequence shown here is derived from an EMBL/GenBank/DDBJ whole genome shotgun (WGS) entry which is preliminary data.</text>
</comment>
<dbReference type="GO" id="GO:0005737">
    <property type="term" value="C:cytoplasm"/>
    <property type="evidence" value="ECO:0007669"/>
    <property type="project" value="UniProtKB-SubCell"/>
</dbReference>
<dbReference type="CDD" id="cd00009">
    <property type="entry name" value="AAA"/>
    <property type="match status" value="1"/>
</dbReference>
<dbReference type="STRING" id="1801677.A2365_00155"/>
<name>A0A1G2ENG2_9BACT</name>
<dbReference type="NCBIfam" id="TIGR00635">
    <property type="entry name" value="ruvB"/>
    <property type="match status" value="1"/>
</dbReference>
<comment type="subcellular location">
    <subcellularLocation>
        <location evidence="9">Cytoplasm</location>
    </subcellularLocation>
</comment>
<dbReference type="Gene3D" id="1.10.8.60">
    <property type="match status" value="1"/>
</dbReference>
<keyword evidence="6 9" id="KW-0238">DNA-binding</keyword>
<dbReference type="GO" id="GO:0048476">
    <property type="term" value="C:Holliday junction resolvase complex"/>
    <property type="evidence" value="ECO:0007669"/>
    <property type="project" value="UniProtKB-UniRule"/>
</dbReference>
<evidence type="ECO:0000259" key="10">
    <source>
        <dbReference type="SMART" id="SM00382"/>
    </source>
</evidence>
<reference evidence="11 12" key="1">
    <citation type="journal article" date="2016" name="Nat. Commun.">
        <title>Thousands of microbial genomes shed light on interconnected biogeochemical processes in an aquifer system.</title>
        <authorList>
            <person name="Anantharaman K."/>
            <person name="Brown C.T."/>
            <person name="Hug L.A."/>
            <person name="Sharon I."/>
            <person name="Castelle C.J."/>
            <person name="Probst A.J."/>
            <person name="Thomas B.C."/>
            <person name="Singh A."/>
            <person name="Wilkins M.J."/>
            <person name="Karaoz U."/>
            <person name="Brodie E.L."/>
            <person name="Williams K.H."/>
            <person name="Hubbard S.S."/>
            <person name="Banfield J.F."/>
        </authorList>
    </citation>
    <scope>NUCLEOTIDE SEQUENCE [LARGE SCALE GENOMIC DNA]</scope>
</reference>
<accession>A0A1G2ENG2</accession>
<proteinExistence type="inferred from homology"/>
<dbReference type="GO" id="GO:0006281">
    <property type="term" value="P:DNA repair"/>
    <property type="evidence" value="ECO:0007669"/>
    <property type="project" value="UniProtKB-UniRule"/>
</dbReference>
<dbReference type="InterPro" id="IPR036388">
    <property type="entry name" value="WH-like_DNA-bd_sf"/>
</dbReference>
<comment type="catalytic activity">
    <reaction evidence="9">
        <text>ATP + H2O = ADP + phosphate + H(+)</text>
        <dbReference type="Rhea" id="RHEA:13065"/>
        <dbReference type="ChEBI" id="CHEBI:15377"/>
        <dbReference type="ChEBI" id="CHEBI:15378"/>
        <dbReference type="ChEBI" id="CHEBI:30616"/>
        <dbReference type="ChEBI" id="CHEBI:43474"/>
        <dbReference type="ChEBI" id="CHEBI:456216"/>
    </reaction>
</comment>
<keyword evidence="2 9" id="KW-0547">Nucleotide-binding</keyword>
<evidence type="ECO:0000256" key="2">
    <source>
        <dbReference type="ARBA" id="ARBA00022741"/>
    </source>
</evidence>
<dbReference type="AlphaFoldDB" id="A0A1G2ENG2"/>
<evidence type="ECO:0000256" key="4">
    <source>
        <dbReference type="ARBA" id="ARBA00022801"/>
    </source>
</evidence>
<feature type="binding site" evidence="9">
    <location>
        <position position="62"/>
    </location>
    <ligand>
        <name>ATP</name>
        <dbReference type="ChEBI" id="CHEBI:30616"/>
    </ligand>
</feature>
<feature type="binding site" evidence="9">
    <location>
        <position position="311"/>
    </location>
    <ligand>
        <name>DNA</name>
        <dbReference type="ChEBI" id="CHEBI:16991"/>
    </ligand>
</feature>
<feature type="binding site" evidence="9">
    <location>
        <position position="62"/>
    </location>
    <ligand>
        <name>Mg(2+)</name>
        <dbReference type="ChEBI" id="CHEBI:18420"/>
    </ligand>
</feature>
<comment type="function">
    <text evidence="9">The RuvA-RuvB-RuvC complex processes Holliday junction (HJ) DNA during genetic recombination and DNA repair, while the RuvA-RuvB complex plays an important role in the rescue of blocked DNA replication forks via replication fork reversal (RFR). RuvA specifically binds to HJ cruciform DNA, conferring on it an open structure. The RuvB hexamer acts as an ATP-dependent pump, pulling dsDNA into and through the RuvAB complex. RuvB forms 2 homohexamers on either side of HJ DNA bound by 1 or 2 RuvA tetramers; 4 subunits per hexamer contact DNA at a time. Coordinated motions by a converter formed by DNA-disengaged RuvB subunits stimulates ATP hydrolysis and nucleotide exchange. Immobilization of the converter enables RuvB to convert the ATP-contained energy into a lever motion, pulling 2 nucleotides of DNA out of the RuvA tetramer per ATP hydrolyzed, thus driving DNA branch migration. The RuvB motors rotate together with the DNA substrate, which together with the progressing nucleotide cycle form the mechanistic basis for DNA recombination by continuous HJ branch migration. Branch migration allows RuvC to scan DNA until it finds its consensus sequence, where it cleaves and resolves cruciform DNA.</text>
</comment>
<dbReference type="InterPro" id="IPR041445">
    <property type="entry name" value="AAA_lid_4"/>
</dbReference>
<dbReference type="GO" id="GO:0005524">
    <property type="term" value="F:ATP binding"/>
    <property type="evidence" value="ECO:0007669"/>
    <property type="project" value="UniProtKB-UniRule"/>
</dbReference>
<evidence type="ECO:0000256" key="3">
    <source>
        <dbReference type="ARBA" id="ARBA00022763"/>
    </source>
</evidence>
<dbReference type="Gene3D" id="3.40.50.300">
    <property type="entry name" value="P-loop containing nucleotide triphosphate hydrolases"/>
    <property type="match status" value="1"/>
</dbReference>
<evidence type="ECO:0000256" key="6">
    <source>
        <dbReference type="ARBA" id="ARBA00023125"/>
    </source>
</evidence>
<dbReference type="Proteomes" id="UP000177740">
    <property type="component" value="Unassembled WGS sequence"/>
</dbReference>
<evidence type="ECO:0000256" key="7">
    <source>
        <dbReference type="ARBA" id="ARBA00023172"/>
    </source>
</evidence>
<organism evidence="11 12">
    <name type="scientific">Candidatus Nealsonbacteria bacterium RIFOXYB1_FULL_40_15</name>
    <dbReference type="NCBI Taxonomy" id="1801677"/>
    <lineage>
        <taxon>Bacteria</taxon>
        <taxon>Candidatus Nealsoniibacteriota</taxon>
    </lineage>
</organism>
<feature type="binding site" evidence="9">
    <location>
        <position position="177"/>
    </location>
    <ligand>
        <name>ATP</name>
        <dbReference type="ChEBI" id="CHEBI:30616"/>
    </ligand>
</feature>
<comment type="caution">
    <text evidence="9">Lacks conserved residue(s) required for the propagation of feature annotation.</text>
</comment>
<dbReference type="SMART" id="SM00382">
    <property type="entry name" value="AAA"/>
    <property type="match status" value="1"/>
</dbReference>
<feature type="binding site" evidence="9">
    <location>
        <position position="214"/>
    </location>
    <ligand>
        <name>ATP</name>
        <dbReference type="ChEBI" id="CHEBI:30616"/>
    </ligand>
</feature>
<keyword evidence="5 9" id="KW-0067">ATP-binding</keyword>
<dbReference type="InterPro" id="IPR027417">
    <property type="entry name" value="P-loop_NTPase"/>
</dbReference>
<feature type="binding site" evidence="9">
    <location>
        <position position="61"/>
    </location>
    <ligand>
        <name>ATP</name>
        <dbReference type="ChEBI" id="CHEBI:30616"/>
    </ligand>
</feature>
<feature type="binding site" evidence="9">
    <location>
        <position position="58"/>
    </location>
    <ligand>
        <name>ATP</name>
        <dbReference type="ChEBI" id="CHEBI:30616"/>
    </ligand>
</feature>
<evidence type="ECO:0000256" key="5">
    <source>
        <dbReference type="ARBA" id="ARBA00022840"/>
    </source>
</evidence>
<evidence type="ECO:0000256" key="9">
    <source>
        <dbReference type="HAMAP-Rule" id="MF_00016"/>
    </source>
</evidence>
<feature type="binding site" evidence="9">
    <location>
        <position position="63"/>
    </location>
    <ligand>
        <name>ATP</name>
        <dbReference type="ChEBI" id="CHEBI:30616"/>
    </ligand>
</feature>
<feature type="region of interest" description="Head domain (RuvB-H)" evidence="9">
    <location>
        <begin position="251"/>
        <end position="329"/>
    </location>
</feature>
<protein>
    <recommendedName>
        <fullName evidence="9">Holliday junction branch migration complex subunit RuvB</fullName>
        <ecNumber evidence="9">3.6.4.-</ecNumber>
    </recommendedName>
</protein>
<feature type="domain" description="AAA+ ATPase" evidence="10">
    <location>
        <begin position="47"/>
        <end position="178"/>
    </location>
</feature>
<dbReference type="NCBIfam" id="NF000868">
    <property type="entry name" value="PRK00080.1"/>
    <property type="match status" value="1"/>
</dbReference>
<keyword evidence="1 9" id="KW-0963">Cytoplasm</keyword>
<dbReference type="InterPro" id="IPR008823">
    <property type="entry name" value="RuvB_wg_C"/>
</dbReference>
<dbReference type="Pfam" id="PF05491">
    <property type="entry name" value="WHD_RuvB"/>
    <property type="match status" value="1"/>
</dbReference>
<keyword evidence="4 9" id="KW-0378">Hydrolase</keyword>
<dbReference type="GO" id="GO:0006310">
    <property type="term" value="P:DNA recombination"/>
    <property type="evidence" value="ECO:0007669"/>
    <property type="project" value="UniProtKB-UniRule"/>
</dbReference>
<feature type="region of interest" description="Small ATPAse domain (RuvB-S)" evidence="9">
    <location>
        <begin position="178"/>
        <end position="248"/>
    </location>
</feature>
<keyword evidence="11" id="KW-0347">Helicase</keyword>
<dbReference type="HAMAP" id="MF_00016">
    <property type="entry name" value="DNA_HJ_migration_RuvB"/>
    <property type="match status" value="1"/>
</dbReference>
<feature type="binding site" evidence="9">
    <location>
        <position position="17"/>
    </location>
    <ligand>
        <name>ATP</name>
        <dbReference type="ChEBI" id="CHEBI:30616"/>
    </ligand>
</feature>
<feature type="binding site" evidence="9">
    <location>
        <position position="16"/>
    </location>
    <ligand>
        <name>ATP</name>
        <dbReference type="ChEBI" id="CHEBI:30616"/>
    </ligand>
</feature>
<sequence length="329" mass="36862">MSRVLEKSSESIDSALRPKNWDEYFGQEKIKRNLRVIIEAAKKRSESIEHILFYGGSGLGKTTISQIIAREMGKEIRIIAGPTLEKVGDLAAILTSLSEGSILFIDECHRINRVVEEFLYPAMEDFKLHLVLGKGPMARTMDLDLPRFTLIGATTRLAMLSSPLRNRFGAVFQLDYYNKEDIEKIIERSGGILGIGIEKPALSIIARSSRFTPRVANRLVKRIRDFAQVEGKTTITLEMAEKSLELLEIDKVGLEPSDRKILSAIIEKFEGGPVGLQTLSASTNEEKDAILDIYEPYLMQIGFLERTPKGRTATKSAYEHLGLIPPRLI</sequence>
<dbReference type="InterPro" id="IPR004605">
    <property type="entry name" value="DNA_helicase_Holl-junc_RuvB"/>
</dbReference>
<dbReference type="Gene3D" id="1.10.10.10">
    <property type="entry name" value="Winged helix-like DNA-binding domain superfamily/Winged helix DNA-binding domain"/>
    <property type="match status" value="1"/>
</dbReference>
<dbReference type="GO" id="GO:0000400">
    <property type="term" value="F:four-way junction DNA binding"/>
    <property type="evidence" value="ECO:0007669"/>
    <property type="project" value="UniProtKB-UniRule"/>
</dbReference>
<dbReference type="GO" id="GO:0009378">
    <property type="term" value="F:four-way junction helicase activity"/>
    <property type="evidence" value="ECO:0007669"/>
    <property type="project" value="InterPro"/>
</dbReference>
<evidence type="ECO:0000313" key="12">
    <source>
        <dbReference type="Proteomes" id="UP000177740"/>
    </source>
</evidence>
<evidence type="ECO:0000256" key="8">
    <source>
        <dbReference type="ARBA" id="ARBA00023204"/>
    </source>
</evidence>
<dbReference type="SUPFAM" id="SSF52540">
    <property type="entry name" value="P-loop containing nucleoside triphosphate hydrolases"/>
    <property type="match status" value="1"/>
</dbReference>
<dbReference type="EC" id="3.6.4.-" evidence="9"/>
<dbReference type="InterPro" id="IPR008824">
    <property type="entry name" value="RuvB-like_N"/>
</dbReference>
<feature type="binding site" evidence="9">
    <location>
        <position position="167"/>
    </location>
    <ligand>
        <name>ATP</name>
        <dbReference type="ChEBI" id="CHEBI:30616"/>
    </ligand>
</feature>
<dbReference type="PANTHER" id="PTHR42848">
    <property type="match status" value="1"/>
</dbReference>
<keyword evidence="3 9" id="KW-0227">DNA damage</keyword>
<evidence type="ECO:0000256" key="1">
    <source>
        <dbReference type="ARBA" id="ARBA00022490"/>
    </source>
</evidence>
<dbReference type="Pfam" id="PF17864">
    <property type="entry name" value="AAA_lid_4"/>
    <property type="match status" value="1"/>
</dbReference>
<feature type="binding site" evidence="9">
    <location>
        <begin position="124"/>
        <end position="126"/>
    </location>
    <ligand>
        <name>ATP</name>
        <dbReference type="ChEBI" id="CHEBI:30616"/>
    </ligand>
</feature>
<dbReference type="GO" id="GO:0016887">
    <property type="term" value="F:ATP hydrolysis activity"/>
    <property type="evidence" value="ECO:0007669"/>
    <property type="project" value="RHEA"/>
</dbReference>
<dbReference type="EMBL" id="MHMM01000007">
    <property type="protein sequence ID" value="OGZ27334.1"/>
    <property type="molecule type" value="Genomic_DNA"/>
</dbReference>